<gene>
    <name evidence="1" type="ORF">H2198_007072</name>
</gene>
<reference evidence="1" key="1">
    <citation type="submission" date="2022-10" db="EMBL/GenBank/DDBJ databases">
        <title>Culturing micro-colonial fungi from biological soil crusts in the Mojave desert and describing Neophaeococcomyces mojavensis, and introducing the new genera and species Taxawa tesnikishii.</title>
        <authorList>
            <person name="Kurbessoian T."/>
            <person name="Stajich J.E."/>
        </authorList>
    </citation>
    <scope>NUCLEOTIDE SEQUENCE</scope>
    <source>
        <strain evidence="1">JES_112</strain>
    </source>
</reference>
<evidence type="ECO:0000313" key="2">
    <source>
        <dbReference type="Proteomes" id="UP001172386"/>
    </source>
</evidence>
<dbReference type="Proteomes" id="UP001172386">
    <property type="component" value="Unassembled WGS sequence"/>
</dbReference>
<organism evidence="1 2">
    <name type="scientific">Neophaeococcomyces mojaviensis</name>
    <dbReference type="NCBI Taxonomy" id="3383035"/>
    <lineage>
        <taxon>Eukaryota</taxon>
        <taxon>Fungi</taxon>
        <taxon>Dikarya</taxon>
        <taxon>Ascomycota</taxon>
        <taxon>Pezizomycotina</taxon>
        <taxon>Eurotiomycetes</taxon>
        <taxon>Chaetothyriomycetidae</taxon>
        <taxon>Chaetothyriales</taxon>
        <taxon>Chaetothyriales incertae sedis</taxon>
        <taxon>Neophaeococcomyces</taxon>
    </lineage>
</organism>
<keyword evidence="2" id="KW-1185">Reference proteome</keyword>
<name>A0ACC3A187_9EURO</name>
<protein>
    <submittedName>
        <fullName evidence="1">Uncharacterized protein</fullName>
    </submittedName>
</protein>
<comment type="caution">
    <text evidence="1">The sequence shown here is derived from an EMBL/GenBank/DDBJ whole genome shotgun (WGS) entry which is preliminary data.</text>
</comment>
<sequence>MASELASIVQSTHIQHEPDPEHDINPSTAASEKIPAVMVPGDDLSPSDQEHILDDASETSTIPSDIIVPRPRQPPGRHHLPLPDLRFEQTYLASIKSADTNWKVAYITIRDQVLLPLVQGVGYHMLIFGWRHWNRGSKFVGQTLGAKVRRWWWEVNGWKKPKDAKPIRERFAREAKDFYVGTFGSATGD</sequence>
<evidence type="ECO:0000313" key="1">
    <source>
        <dbReference type="EMBL" id="KAJ9653783.1"/>
    </source>
</evidence>
<proteinExistence type="predicted"/>
<accession>A0ACC3A187</accession>
<dbReference type="EMBL" id="JAPDRQ010000141">
    <property type="protein sequence ID" value="KAJ9653783.1"/>
    <property type="molecule type" value="Genomic_DNA"/>
</dbReference>